<dbReference type="EMBL" id="JABTTQ020002472">
    <property type="protein sequence ID" value="KAK6123758.1"/>
    <property type="molecule type" value="Genomic_DNA"/>
</dbReference>
<keyword evidence="1" id="KW-0812">Transmembrane</keyword>
<protein>
    <recommendedName>
        <fullName evidence="2">Retrotransposon Copia-like N-terminal domain-containing protein</fullName>
    </recommendedName>
</protein>
<accession>A0ABR0UM81</accession>
<feature type="domain" description="Retrotransposon Copia-like N-terminal" evidence="2">
    <location>
        <begin position="33"/>
        <end position="76"/>
    </location>
</feature>
<keyword evidence="4" id="KW-1185">Reference proteome</keyword>
<keyword evidence="1" id="KW-0472">Membrane</keyword>
<evidence type="ECO:0000313" key="3">
    <source>
        <dbReference type="EMBL" id="KAK6123758.1"/>
    </source>
</evidence>
<dbReference type="PANTHER" id="PTHR37610">
    <property type="entry name" value="CCHC-TYPE DOMAIN-CONTAINING PROTEIN"/>
    <property type="match status" value="1"/>
</dbReference>
<feature type="transmembrane region" description="Helical" evidence="1">
    <location>
        <begin position="388"/>
        <end position="407"/>
    </location>
</feature>
<evidence type="ECO:0000256" key="1">
    <source>
        <dbReference type="SAM" id="Phobius"/>
    </source>
</evidence>
<evidence type="ECO:0000259" key="2">
    <source>
        <dbReference type="Pfam" id="PF14244"/>
    </source>
</evidence>
<dbReference type="Pfam" id="PF14244">
    <property type="entry name" value="Retrotran_gag_3"/>
    <property type="match status" value="1"/>
</dbReference>
<reference evidence="3 4" key="1">
    <citation type="journal article" date="2021" name="Comput. Struct. Biotechnol. J.">
        <title>De novo genome assembly of the potent medicinal plant Rehmannia glutinosa using nanopore technology.</title>
        <authorList>
            <person name="Ma L."/>
            <person name="Dong C."/>
            <person name="Song C."/>
            <person name="Wang X."/>
            <person name="Zheng X."/>
            <person name="Niu Y."/>
            <person name="Chen S."/>
            <person name="Feng W."/>
        </authorList>
    </citation>
    <scope>NUCLEOTIDE SEQUENCE [LARGE SCALE GENOMIC DNA]</scope>
    <source>
        <strain evidence="3">DH-2019</strain>
    </source>
</reference>
<dbReference type="InterPro" id="IPR029472">
    <property type="entry name" value="Copia-like_N"/>
</dbReference>
<proteinExistence type="predicted"/>
<dbReference type="Proteomes" id="UP001318860">
    <property type="component" value="Unassembled WGS sequence"/>
</dbReference>
<comment type="caution">
    <text evidence="3">The sequence shown here is derived from an EMBL/GenBank/DDBJ whole genome shotgun (WGS) entry which is preliminary data.</text>
</comment>
<sequence>MTKNRHIAWNVLAGDNANKEVVAKDEPLYQLQGSDHPGMLLVSTPLNGANYLSWKRSMIIALGAKTKLEFINGKIEPSEEGLHEYDQWKLVDWMVTSWILNTLSKDIVDAFIYANTAKALWDDIGEPFGECNGPMMYQLQKDIATTVQGTSSVVTYFMKLKRLWDEYSTLVHIPVCSCGAGKVMSELDVNMKLMQFLMGLNDAYDHVRNQILLLDPLPTVNKVYSMILRVERHRIVTPGESDFLEGSGVLSAANVTSVANNAVGRGRGSFSSQNTPQGGERGRGFYRRTREEKAKLYCDHCNIKGHERSACFKLHGFPDWYKAYKEQRKKSMGNYMDGANLVTDREGMQVSKVDSGESSGANWAALVQQELSKLLATKMSPYTDNSKFAHYATFAVFIMLCTLMIALDRGMDNRYSAYTHSHFSGWPECFCPNEALKQLLFAHSYSMHPPCDMTLHSLAFDFDSKGDRRGKGNFIPGGEAERETRKHDLGGSTVISVVDSLNFVHGFILCDVTTNPIVTD</sequence>
<evidence type="ECO:0000313" key="4">
    <source>
        <dbReference type="Proteomes" id="UP001318860"/>
    </source>
</evidence>
<dbReference type="PANTHER" id="PTHR37610:SF40">
    <property type="entry name" value="OS01G0909600 PROTEIN"/>
    <property type="match status" value="1"/>
</dbReference>
<name>A0ABR0UM81_REHGL</name>
<gene>
    <name evidence="3" type="ORF">DH2020_042502</name>
</gene>
<keyword evidence="1" id="KW-1133">Transmembrane helix</keyword>
<organism evidence="3 4">
    <name type="scientific">Rehmannia glutinosa</name>
    <name type="common">Chinese foxglove</name>
    <dbReference type="NCBI Taxonomy" id="99300"/>
    <lineage>
        <taxon>Eukaryota</taxon>
        <taxon>Viridiplantae</taxon>
        <taxon>Streptophyta</taxon>
        <taxon>Embryophyta</taxon>
        <taxon>Tracheophyta</taxon>
        <taxon>Spermatophyta</taxon>
        <taxon>Magnoliopsida</taxon>
        <taxon>eudicotyledons</taxon>
        <taxon>Gunneridae</taxon>
        <taxon>Pentapetalae</taxon>
        <taxon>asterids</taxon>
        <taxon>lamiids</taxon>
        <taxon>Lamiales</taxon>
        <taxon>Orobanchaceae</taxon>
        <taxon>Rehmannieae</taxon>
        <taxon>Rehmannia</taxon>
    </lineage>
</organism>